<reference evidence="2" key="1">
    <citation type="submission" date="2022-11" db="UniProtKB">
        <authorList>
            <consortium name="WormBaseParasite"/>
        </authorList>
    </citation>
    <scope>IDENTIFICATION</scope>
</reference>
<evidence type="ECO:0000313" key="2">
    <source>
        <dbReference type="WBParaSite" id="PEQ_0000551301-mRNA-1"/>
    </source>
</evidence>
<organism evidence="1 2">
    <name type="scientific">Parascaris equorum</name>
    <name type="common">Equine roundworm</name>
    <dbReference type="NCBI Taxonomy" id="6256"/>
    <lineage>
        <taxon>Eukaryota</taxon>
        <taxon>Metazoa</taxon>
        <taxon>Ecdysozoa</taxon>
        <taxon>Nematoda</taxon>
        <taxon>Chromadorea</taxon>
        <taxon>Rhabditida</taxon>
        <taxon>Spirurina</taxon>
        <taxon>Ascaridomorpha</taxon>
        <taxon>Ascaridoidea</taxon>
        <taxon>Ascarididae</taxon>
        <taxon>Parascaris</taxon>
    </lineage>
</organism>
<dbReference type="WBParaSite" id="PEQ_0000551301-mRNA-1">
    <property type="protein sequence ID" value="PEQ_0000551301-mRNA-1"/>
    <property type="gene ID" value="PEQ_0000551301"/>
</dbReference>
<dbReference type="AlphaFoldDB" id="A0A914RG92"/>
<keyword evidence="1" id="KW-1185">Reference proteome</keyword>
<name>A0A914RG92_PAREQ</name>
<dbReference type="Proteomes" id="UP000887564">
    <property type="component" value="Unplaced"/>
</dbReference>
<proteinExistence type="predicted"/>
<evidence type="ECO:0000313" key="1">
    <source>
        <dbReference type="Proteomes" id="UP000887564"/>
    </source>
</evidence>
<sequence length="70" mass="7932">MRAMQKSGYMIVKVYANNGGVMLHTIDRSRMNEQRKKGRGCLPKLTAETIGKARKTERKAAKGEDFNGFR</sequence>
<protein>
    <submittedName>
        <fullName evidence="2">Uncharacterized protein</fullName>
    </submittedName>
</protein>
<accession>A0A914RG92</accession>